<accession>A0A147IK78</accession>
<name>A0A147IK78_9SPHN</name>
<comment type="caution">
    <text evidence="1">The sequence shown here is derived from an EMBL/GenBank/DDBJ whole genome shotgun (WGS) entry which is preliminary data.</text>
</comment>
<organism evidence="1 2">
    <name type="scientific">Sphingomonas yabuuchiae</name>
    <dbReference type="NCBI Taxonomy" id="172044"/>
    <lineage>
        <taxon>Bacteria</taxon>
        <taxon>Pseudomonadati</taxon>
        <taxon>Pseudomonadota</taxon>
        <taxon>Alphaproteobacteria</taxon>
        <taxon>Sphingomonadales</taxon>
        <taxon>Sphingomonadaceae</taxon>
        <taxon>Sphingomonas</taxon>
    </lineage>
</organism>
<dbReference type="OrthoDB" id="7433236at2"/>
<evidence type="ECO:0000313" key="1">
    <source>
        <dbReference type="EMBL" id="KTT95289.1"/>
    </source>
</evidence>
<dbReference type="RefSeq" id="WP_058746723.1">
    <property type="nucleotide sequence ID" value="NZ_LDTF01000112.1"/>
</dbReference>
<dbReference type="AlphaFoldDB" id="A0A147IK78"/>
<gene>
    <name evidence="1" type="ORF">NS355_16800</name>
</gene>
<proteinExistence type="predicted"/>
<evidence type="ECO:0000313" key="2">
    <source>
        <dbReference type="Proteomes" id="UP000073923"/>
    </source>
</evidence>
<dbReference type="Proteomes" id="UP000073923">
    <property type="component" value="Unassembled WGS sequence"/>
</dbReference>
<sequence>MSYDQYRADAIGCAKKGYFRDITNDAPAKRFIRSFELADRALNDPGSAGGSWIDHVQITRPDRQKRDLQALHVSDVEKCLLDSGLKKFSLKKARWKF</sequence>
<protein>
    <submittedName>
        <fullName evidence="1">Uncharacterized protein</fullName>
    </submittedName>
</protein>
<dbReference type="EMBL" id="LDTF01000112">
    <property type="protein sequence ID" value="KTT95289.1"/>
    <property type="molecule type" value="Genomic_DNA"/>
</dbReference>
<dbReference type="PATRIC" id="fig|172044.3.peg.273"/>
<reference evidence="1 2" key="1">
    <citation type="journal article" date="2016" name="Front. Microbiol.">
        <title>Genomic Resource of Rice Seed Associated Bacteria.</title>
        <authorList>
            <person name="Midha S."/>
            <person name="Bansal K."/>
            <person name="Sharma S."/>
            <person name="Kumar N."/>
            <person name="Patil P.P."/>
            <person name="Chaudhry V."/>
            <person name="Patil P.B."/>
        </authorList>
    </citation>
    <scope>NUCLEOTIDE SEQUENCE [LARGE SCALE GENOMIC DNA]</scope>
    <source>
        <strain evidence="1 2">NS355</strain>
    </source>
</reference>